<evidence type="ECO:0000313" key="3">
    <source>
        <dbReference type="Proteomes" id="UP000276133"/>
    </source>
</evidence>
<reference evidence="2 3" key="1">
    <citation type="journal article" date="2018" name="Sci. Rep.">
        <title>Genomic signatures of local adaptation to the degree of environmental predictability in rotifers.</title>
        <authorList>
            <person name="Franch-Gras L."/>
            <person name="Hahn C."/>
            <person name="Garcia-Roger E.M."/>
            <person name="Carmona M.J."/>
            <person name="Serra M."/>
            <person name="Gomez A."/>
        </authorList>
    </citation>
    <scope>NUCLEOTIDE SEQUENCE [LARGE SCALE GENOMIC DNA]</scope>
    <source>
        <strain evidence="2">HYR1</strain>
    </source>
</reference>
<organism evidence="2 3">
    <name type="scientific">Brachionus plicatilis</name>
    <name type="common">Marine rotifer</name>
    <name type="synonym">Brachionus muelleri</name>
    <dbReference type="NCBI Taxonomy" id="10195"/>
    <lineage>
        <taxon>Eukaryota</taxon>
        <taxon>Metazoa</taxon>
        <taxon>Spiralia</taxon>
        <taxon>Gnathifera</taxon>
        <taxon>Rotifera</taxon>
        <taxon>Eurotatoria</taxon>
        <taxon>Monogononta</taxon>
        <taxon>Pseudotrocha</taxon>
        <taxon>Ploima</taxon>
        <taxon>Brachionidae</taxon>
        <taxon>Brachionus</taxon>
    </lineage>
</organism>
<accession>A0A3M7P3Y0</accession>
<evidence type="ECO:0000313" key="2">
    <source>
        <dbReference type="EMBL" id="RMZ93550.1"/>
    </source>
</evidence>
<comment type="caution">
    <text evidence="2">The sequence shown here is derived from an EMBL/GenBank/DDBJ whole genome shotgun (WGS) entry which is preliminary data.</text>
</comment>
<keyword evidence="1" id="KW-0812">Transmembrane</keyword>
<proteinExistence type="predicted"/>
<keyword evidence="1" id="KW-1133">Transmembrane helix</keyword>
<keyword evidence="3" id="KW-1185">Reference proteome</keyword>
<keyword evidence="1" id="KW-0472">Membrane</keyword>
<dbReference type="AlphaFoldDB" id="A0A3M7P3Y0"/>
<name>A0A3M7P3Y0_BRAPC</name>
<feature type="transmembrane region" description="Helical" evidence="1">
    <location>
        <begin position="6"/>
        <end position="28"/>
    </location>
</feature>
<protein>
    <submittedName>
        <fullName evidence="2">Uncharacterized protein</fullName>
    </submittedName>
</protein>
<evidence type="ECO:0000256" key="1">
    <source>
        <dbReference type="SAM" id="Phobius"/>
    </source>
</evidence>
<dbReference type="Proteomes" id="UP000276133">
    <property type="component" value="Unassembled WGS sequence"/>
</dbReference>
<sequence>MRYAVFSICTWITTGVLLFSFLVVLPSFREKNDVKLLKSELSLEQQINEILRHKFCELKEDVFIEIQK</sequence>
<dbReference type="EMBL" id="REGN01013720">
    <property type="protein sequence ID" value="RMZ93550.1"/>
    <property type="molecule type" value="Genomic_DNA"/>
</dbReference>
<gene>
    <name evidence="2" type="ORF">BpHYR1_040328</name>
</gene>